<accession>A0A7S4UI10</accession>
<organism evidence="2">
    <name type="scientific">Guillardia theta</name>
    <name type="common">Cryptophyte</name>
    <name type="synonym">Cryptomonas phi</name>
    <dbReference type="NCBI Taxonomy" id="55529"/>
    <lineage>
        <taxon>Eukaryota</taxon>
        <taxon>Cryptophyceae</taxon>
        <taxon>Pyrenomonadales</taxon>
        <taxon>Geminigeraceae</taxon>
        <taxon>Guillardia</taxon>
    </lineage>
</organism>
<name>A0A7S4UI10_GUITH</name>
<dbReference type="AlphaFoldDB" id="A0A7S4UI10"/>
<feature type="region of interest" description="Disordered" evidence="1">
    <location>
        <begin position="82"/>
        <end position="106"/>
    </location>
</feature>
<sequence length="106" mass="11412">MVFVAEAAVTRGGAPQPVRHLLGHVVEVLGAGVEAMHEDVEVRGETLPSLLPMILLHQRHRHQPQPFHLLLAAARLIAQQRPQAFPAPGGRGKETLHAGTSSMSLN</sequence>
<evidence type="ECO:0000256" key="1">
    <source>
        <dbReference type="SAM" id="MobiDB-lite"/>
    </source>
</evidence>
<gene>
    <name evidence="2" type="ORF">GTHE00462_LOCUS27367</name>
</gene>
<protein>
    <submittedName>
        <fullName evidence="2">Uncharacterized protein</fullName>
    </submittedName>
</protein>
<reference evidence="2" key="1">
    <citation type="submission" date="2021-01" db="EMBL/GenBank/DDBJ databases">
        <authorList>
            <person name="Corre E."/>
            <person name="Pelletier E."/>
            <person name="Niang G."/>
            <person name="Scheremetjew M."/>
            <person name="Finn R."/>
            <person name="Kale V."/>
            <person name="Holt S."/>
            <person name="Cochrane G."/>
            <person name="Meng A."/>
            <person name="Brown T."/>
            <person name="Cohen L."/>
        </authorList>
    </citation>
    <scope>NUCLEOTIDE SEQUENCE</scope>
    <source>
        <strain evidence="2">CCMP 2712</strain>
    </source>
</reference>
<proteinExistence type="predicted"/>
<evidence type="ECO:0000313" key="2">
    <source>
        <dbReference type="EMBL" id="CAE2321188.1"/>
    </source>
</evidence>
<dbReference type="EMBL" id="HBKN01035118">
    <property type="protein sequence ID" value="CAE2321188.1"/>
    <property type="molecule type" value="Transcribed_RNA"/>
</dbReference>